<dbReference type="Proteomes" id="UP000320643">
    <property type="component" value="Unassembled WGS sequence"/>
</dbReference>
<organism evidence="2 3">
    <name type="scientific">Flavobacterium zepuense</name>
    <dbReference type="NCBI Taxonomy" id="2593302"/>
    <lineage>
        <taxon>Bacteria</taxon>
        <taxon>Pseudomonadati</taxon>
        <taxon>Bacteroidota</taxon>
        <taxon>Flavobacteriia</taxon>
        <taxon>Flavobacteriales</taxon>
        <taxon>Flavobacteriaceae</taxon>
        <taxon>Flavobacterium</taxon>
    </lineage>
</organism>
<dbReference type="AlphaFoldDB" id="A0A552UVX8"/>
<evidence type="ECO:0000256" key="1">
    <source>
        <dbReference type="SAM" id="Phobius"/>
    </source>
</evidence>
<dbReference type="OrthoDB" id="1247025at2"/>
<dbReference type="EMBL" id="VJVZ01000013">
    <property type="protein sequence ID" value="TRW22355.1"/>
    <property type="molecule type" value="Genomic_DNA"/>
</dbReference>
<sequence length="233" mass="25879">MDKLNIEEQLQRKFKDRAITPSPDAWTRVAYNRQNNKKKNRKNILWYCAAACFILTAGIVMFILMQNNVADKPQQLQVVTAPESVLAPEPVAAPVITPADTFAAPTSVAITAHKNNPDEATRQPITASVKDTLTAVAVNTPLPQLELLKANEIAYTLTQMSQKNGQVTQQEVDSLLLSAQKEIALERLKNTNKPTSNTALLNEAETEVNTTFREKALNIFKHKFKTIRIAGKN</sequence>
<proteinExistence type="predicted"/>
<reference evidence="2 3" key="1">
    <citation type="submission" date="2019-07" db="EMBL/GenBank/DDBJ databases">
        <title>Flavobacterium sp. nov., isolated from glacier ice.</title>
        <authorList>
            <person name="Liu Q."/>
            <person name="Xin Y.-H."/>
        </authorList>
    </citation>
    <scope>NUCLEOTIDE SEQUENCE [LARGE SCALE GENOMIC DNA]</scope>
    <source>
        <strain evidence="2 3">ZT4R6</strain>
    </source>
</reference>
<evidence type="ECO:0000313" key="2">
    <source>
        <dbReference type="EMBL" id="TRW22355.1"/>
    </source>
</evidence>
<evidence type="ECO:0000313" key="3">
    <source>
        <dbReference type="Proteomes" id="UP000320643"/>
    </source>
</evidence>
<keyword evidence="1" id="KW-0472">Membrane</keyword>
<protein>
    <submittedName>
        <fullName evidence="2">Uncharacterized protein</fullName>
    </submittedName>
</protein>
<dbReference type="RefSeq" id="WP_143374772.1">
    <property type="nucleotide sequence ID" value="NZ_VJVZ01000013.1"/>
</dbReference>
<name>A0A552UVX8_9FLAO</name>
<accession>A0A552UVX8</accession>
<keyword evidence="1" id="KW-1133">Transmembrane helix</keyword>
<gene>
    <name evidence="2" type="ORF">FMM05_17775</name>
</gene>
<feature type="transmembrane region" description="Helical" evidence="1">
    <location>
        <begin position="44"/>
        <end position="65"/>
    </location>
</feature>
<comment type="caution">
    <text evidence="2">The sequence shown here is derived from an EMBL/GenBank/DDBJ whole genome shotgun (WGS) entry which is preliminary data.</text>
</comment>
<keyword evidence="3" id="KW-1185">Reference proteome</keyword>
<keyword evidence="1" id="KW-0812">Transmembrane</keyword>